<gene>
    <name evidence="1" type="ORF">TNIN_471841</name>
</gene>
<dbReference type="AlphaFoldDB" id="A0A8X6IDK4"/>
<proteinExistence type="predicted"/>
<keyword evidence="2" id="KW-1185">Reference proteome</keyword>
<sequence>MWGLTSVSSELTNAARWALASSSKTHYPRRAKCSKFGFSTLLRKNRWLGKTTRGERSLKYKWLSPSVLGLLLLFRIQMKCL</sequence>
<evidence type="ECO:0000313" key="1">
    <source>
        <dbReference type="EMBL" id="GFS41731.1"/>
    </source>
</evidence>
<evidence type="ECO:0000313" key="2">
    <source>
        <dbReference type="Proteomes" id="UP000886998"/>
    </source>
</evidence>
<comment type="caution">
    <text evidence="1">The sequence shown here is derived from an EMBL/GenBank/DDBJ whole genome shotgun (WGS) entry which is preliminary data.</text>
</comment>
<reference evidence="1" key="1">
    <citation type="submission" date="2020-08" db="EMBL/GenBank/DDBJ databases">
        <title>Multicomponent nature underlies the extraordinary mechanical properties of spider dragline silk.</title>
        <authorList>
            <person name="Kono N."/>
            <person name="Nakamura H."/>
            <person name="Mori M."/>
            <person name="Yoshida Y."/>
            <person name="Ohtoshi R."/>
            <person name="Malay A.D."/>
            <person name="Moran D.A.P."/>
            <person name="Tomita M."/>
            <person name="Numata K."/>
            <person name="Arakawa K."/>
        </authorList>
    </citation>
    <scope>NUCLEOTIDE SEQUENCE</scope>
</reference>
<protein>
    <submittedName>
        <fullName evidence="1">Uncharacterized protein</fullName>
    </submittedName>
</protein>
<name>A0A8X6IDK4_9ARAC</name>
<organism evidence="1 2">
    <name type="scientific">Trichonephila inaurata madagascariensis</name>
    <dbReference type="NCBI Taxonomy" id="2747483"/>
    <lineage>
        <taxon>Eukaryota</taxon>
        <taxon>Metazoa</taxon>
        <taxon>Ecdysozoa</taxon>
        <taxon>Arthropoda</taxon>
        <taxon>Chelicerata</taxon>
        <taxon>Arachnida</taxon>
        <taxon>Araneae</taxon>
        <taxon>Araneomorphae</taxon>
        <taxon>Entelegynae</taxon>
        <taxon>Araneoidea</taxon>
        <taxon>Nephilidae</taxon>
        <taxon>Trichonephila</taxon>
        <taxon>Trichonephila inaurata</taxon>
    </lineage>
</organism>
<dbReference type="Proteomes" id="UP000886998">
    <property type="component" value="Unassembled WGS sequence"/>
</dbReference>
<accession>A0A8X6IDK4</accession>
<dbReference type="EMBL" id="BMAV01025480">
    <property type="protein sequence ID" value="GFS41731.1"/>
    <property type="molecule type" value="Genomic_DNA"/>
</dbReference>